<dbReference type="Proteomes" id="UP001064632">
    <property type="component" value="Chromosome"/>
</dbReference>
<evidence type="ECO:0000313" key="2">
    <source>
        <dbReference type="Proteomes" id="UP001064632"/>
    </source>
</evidence>
<organism evidence="1 2">
    <name type="scientific">Tahibacter amnicola</name>
    <dbReference type="NCBI Taxonomy" id="2976241"/>
    <lineage>
        <taxon>Bacteria</taxon>
        <taxon>Pseudomonadati</taxon>
        <taxon>Pseudomonadota</taxon>
        <taxon>Gammaproteobacteria</taxon>
        <taxon>Lysobacterales</taxon>
        <taxon>Rhodanobacteraceae</taxon>
        <taxon>Tahibacter</taxon>
    </lineage>
</organism>
<accession>A0ABY6B843</accession>
<evidence type="ECO:0000313" key="1">
    <source>
        <dbReference type="EMBL" id="UXI66184.1"/>
    </source>
</evidence>
<gene>
    <name evidence="1" type="ORF">N4264_15655</name>
</gene>
<name>A0ABY6B843_9GAMM</name>
<keyword evidence="2" id="KW-1185">Reference proteome</keyword>
<proteinExistence type="predicted"/>
<dbReference type="EMBL" id="CP104694">
    <property type="protein sequence ID" value="UXI66184.1"/>
    <property type="molecule type" value="Genomic_DNA"/>
</dbReference>
<reference evidence="1" key="1">
    <citation type="submission" date="2022-09" db="EMBL/GenBank/DDBJ databases">
        <title>Tahibacter sp. nov., isolated from a fresh water.</title>
        <authorList>
            <person name="Baek J.H."/>
            <person name="Lee J.K."/>
            <person name="Kim J.M."/>
            <person name="Jeon C.O."/>
        </authorList>
    </citation>
    <scope>NUCLEOTIDE SEQUENCE</scope>
    <source>
        <strain evidence="1">W38</strain>
    </source>
</reference>
<dbReference type="RefSeq" id="WP_261693168.1">
    <property type="nucleotide sequence ID" value="NZ_CP104694.1"/>
</dbReference>
<protein>
    <submittedName>
        <fullName evidence="1">Uncharacterized protein</fullName>
    </submittedName>
</protein>
<sequence>MNAADHRAALRVARLDYRILPTPLRSATDSADDTVQRFATAIGKAAKPLLDMAPVDDYVLGSTLNSPLLSDPESLRESFRAVIAEHSGRLPQLSVNVYECINWALLLRNALIKARHEDRPRRLLMQIADADMHGIRATWQTRTYGNARFGIATVLVDVDPRGDDGPIEIGCAPVDRSMMKFGGVLRQAYQRAGDATLAVPFFPEPTRGAFRKMIPNLRAVPDRHDSYGHCFGCDPWIALGHDHAERGGEIHYVLGSLALNGYYAVGRVTVGAGTVCTVDMAA</sequence>